<gene>
    <name evidence="3" type="ORF">NCTC9426_02270</name>
</gene>
<accession>A0A378PYA6</accession>
<keyword evidence="2" id="KW-0812">Transmembrane</keyword>
<keyword evidence="2" id="KW-1133">Transmembrane helix</keyword>
<feature type="transmembrane region" description="Helical" evidence="2">
    <location>
        <begin position="32"/>
        <end position="51"/>
    </location>
</feature>
<name>A0A378PYA6_MORBO</name>
<dbReference type="Proteomes" id="UP000254133">
    <property type="component" value="Unassembled WGS sequence"/>
</dbReference>
<proteinExistence type="predicted"/>
<evidence type="ECO:0000256" key="2">
    <source>
        <dbReference type="SAM" id="Phobius"/>
    </source>
</evidence>
<evidence type="ECO:0000256" key="1">
    <source>
        <dbReference type="SAM" id="MobiDB-lite"/>
    </source>
</evidence>
<feature type="compositionally biased region" description="Polar residues" evidence="1">
    <location>
        <begin position="1"/>
        <end position="21"/>
    </location>
</feature>
<feature type="region of interest" description="Disordered" evidence="1">
    <location>
        <begin position="1"/>
        <end position="25"/>
    </location>
</feature>
<sequence length="233" mass="25803">MTDPQPTHNTRPSNPQPTYRTDNGDNGGVSRGLLNVLLVFLESAITLILRFDPKLRQLAYPLAERGTVVCIRTYLPHVQFYATFGYRGVLLDDRLPNDKTTPDMTVNAYSFQLINAITTHSSGSVESLQIRGSHEDVHDFKAFLVQLGVGGVIQNLLGKVKGKPTPTPEQKAEKQENYKAKIAEQSARIDELTIHNHKLNTALIELQGKQKSTFIALVIVGIIALVAIIMNFV</sequence>
<evidence type="ECO:0000313" key="4">
    <source>
        <dbReference type="Proteomes" id="UP000254133"/>
    </source>
</evidence>
<dbReference type="RefSeq" id="WP_245952313.1">
    <property type="nucleotide sequence ID" value="NZ_UGPZ01000003.1"/>
</dbReference>
<keyword evidence="2" id="KW-0472">Membrane</keyword>
<reference evidence="3 4" key="1">
    <citation type="submission" date="2018-06" db="EMBL/GenBank/DDBJ databases">
        <authorList>
            <consortium name="Pathogen Informatics"/>
            <person name="Doyle S."/>
        </authorList>
    </citation>
    <scope>NUCLEOTIDE SEQUENCE [LARGE SCALE GENOMIC DNA]</scope>
    <source>
        <strain evidence="3 4">NCTC9426</strain>
    </source>
</reference>
<dbReference type="EMBL" id="UGPZ01000003">
    <property type="protein sequence ID" value="STY93540.1"/>
    <property type="molecule type" value="Genomic_DNA"/>
</dbReference>
<dbReference type="AlphaFoldDB" id="A0A378PYA6"/>
<evidence type="ECO:0000313" key="3">
    <source>
        <dbReference type="EMBL" id="STY93540.1"/>
    </source>
</evidence>
<organism evidence="3 4">
    <name type="scientific">Moraxella bovis</name>
    <dbReference type="NCBI Taxonomy" id="476"/>
    <lineage>
        <taxon>Bacteria</taxon>
        <taxon>Pseudomonadati</taxon>
        <taxon>Pseudomonadota</taxon>
        <taxon>Gammaproteobacteria</taxon>
        <taxon>Moraxellales</taxon>
        <taxon>Moraxellaceae</taxon>
        <taxon>Moraxella</taxon>
    </lineage>
</organism>
<feature type="transmembrane region" description="Helical" evidence="2">
    <location>
        <begin position="214"/>
        <end position="232"/>
    </location>
</feature>
<protein>
    <submittedName>
        <fullName evidence="3">Uncharacterized protein</fullName>
    </submittedName>
</protein>